<dbReference type="InterPro" id="IPR045313">
    <property type="entry name" value="CBR1-like"/>
</dbReference>
<dbReference type="PANTHER" id="PTHR43490">
    <property type="entry name" value="(+)-NEOMENTHOL DEHYDROGENASE"/>
    <property type="match status" value="1"/>
</dbReference>
<comment type="similarity">
    <text evidence="1 4">Belongs to the short-chain dehydrogenases/reductases (SDR) family.</text>
</comment>
<evidence type="ECO:0000256" key="5">
    <source>
        <dbReference type="RuleBase" id="RU369024"/>
    </source>
</evidence>
<keyword evidence="3 5" id="KW-0560">Oxidoreductase</keyword>
<evidence type="ECO:0000256" key="1">
    <source>
        <dbReference type="ARBA" id="ARBA00006484"/>
    </source>
</evidence>
<dbReference type="PANTHER" id="PTHR43490:SF60">
    <property type="entry name" value="NAD(P)-BINDING ROSSMANN-FOLD SUPERFAMILY PROTEIN"/>
    <property type="match status" value="1"/>
</dbReference>
<dbReference type="CDD" id="cd05324">
    <property type="entry name" value="carb_red_PTCR-like_SDR_c"/>
    <property type="match status" value="1"/>
</dbReference>
<reference evidence="6 7" key="1">
    <citation type="journal article" date="2021" name="Comput. Struct. Biotechnol. J.">
        <title>De novo genome assembly of the potent medicinal plant Rehmannia glutinosa using nanopore technology.</title>
        <authorList>
            <person name="Ma L."/>
            <person name="Dong C."/>
            <person name="Song C."/>
            <person name="Wang X."/>
            <person name="Zheng X."/>
            <person name="Niu Y."/>
            <person name="Chen S."/>
            <person name="Feng W."/>
        </authorList>
    </citation>
    <scope>NUCLEOTIDE SEQUENCE [LARGE SCALE GENOMIC DNA]</scope>
    <source>
        <strain evidence="6">DH-2019</strain>
    </source>
</reference>
<dbReference type="Proteomes" id="UP001318860">
    <property type="component" value="Unassembled WGS sequence"/>
</dbReference>
<evidence type="ECO:0000313" key="6">
    <source>
        <dbReference type="EMBL" id="KAK6146364.1"/>
    </source>
</evidence>
<proteinExistence type="inferred from homology"/>
<sequence>MAFKQTAESINVVAPSSDHPISRWWSKETIAIVTGANKGIGFELVRRLAELGLTVILTARDAVRGLKAVEILKNEGLHVQFFCLDVSDPNSIKTFVSWFQEAFGVLDILINNAAISFNNIYENSVEEAETVIRTNFYGPKMLTEALLPLFRRSSTAARILNISSRLGLLDKLRNSKLKEMLLDEENLSETQIEGMVNLFLENVKSGTWKSQGWPKVWTDYAVSKLALNAYSRVLAKRYKGHDISVNCFCPGFTQTSMTGGKGTHSASAVAEVGARLALLPADELLTGKFYVVGSSNAIYSKL</sequence>
<dbReference type="Gene3D" id="3.40.50.720">
    <property type="entry name" value="NAD(P)-binding Rossmann-like Domain"/>
    <property type="match status" value="1"/>
</dbReference>
<dbReference type="PRINTS" id="PR00080">
    <property type="entry name" value="SDRFAMILY"/>
</dbReference>
<evidence type="ECO:0000256" key="2">
    <source>
        <dbReference type="ARBA" id="ARBA00022857"/>
    </source>
</evidence>
<comment type="caution">
    <text evidence="6">The sequence shown here is derived from an EMBL/GenBank/DDBJ whole genome shotgun (WGS) entry which is preliminary data.</text>
</comment>
<gene>
    <name evidence="6" type="ORF">DH2020_020233</name>
</gene>
<dbReference type="Pfam" id="PF00106">
    <property type="entry name" value="adh_short"/>
    <property type="match status" value="2"/>
</dbReference>
<dbReference type="PRINTS" id="PR00081">
    <property type="entry name" value="GDHRDH"/>
</dbReference>
<dbReference type="InterPro" id="IPR036291">
    <property type="entry name" value="NAD(P)-bd_dom_sf"/>
</dbReference>
<keyword evidence="2 5" id="KW-0521">NADP</keyword>
<dbReference type="EC" id="1.1.1.-" evidence="5"/>
<evidence type="ECO:0000256" key="4">
    <source>
        <dbReference type="RuleBase" id="RU000363"/>
    </source>
</evidence>
<dbReference type="EMBL" id="JABTTQ020000011">
    <property type="protein sequence ID" value="KAK6146364.1"/>
    <property type="molecule type" value="Genomic_DNA"/>
</dbReference>
<accession>A0ABR0WH16</accession>
<protein>
    <recommendedName>
        <fullName evidence="5">Short-chain dehydrogenase/reductase</fullName>
        <ecNumber evidence="5">1.1.1.-</ecNumber>
    </recommendedName>
</protein>
<evidence type="ECO:0000256" key="3">
    <source>
        <dbReference type="ARBA" id="ARBA00023002"/>
    </source>
</evidence>
<name>A0ABR0WH16_REHGL</name>
<dbReference type="SUPFAM" id="SSF51735">
    <property type="entry name" value="NAD(P)-binding Rossmann-fold domains"/>
    <property type="match status" value="1"/>
</dbReference>
<keyword evidence="7" id="KW-1185">Reference proteome</keyword>
<organism evidence="6 7">
    <name type="scientific">Rehmannia glutinosa</name>
    <name type="common">Chinese foxglove</name>
    <dbReference type="NCBI Taxonomy" id="99300"/>
    <lineage>
        <taxon>Eukaryota</taxon>
        <taxon>Viridiplantae</taxon>
        <taxon>Streptophyta</taxon>
        <taxon>Embryophyta</taxon>
        <taxon>Tracheophyta</taxon>
        <taxon>Spermatophyta</taxon>
        <taxon>Magnoliopsida</taxon>
        <taxon>eudicotyledons</taxon>
        <taxon>Gunneridae</taxon>
        <taxon>Pentapetalae</taxon>
        <taxon>asterids</taxon>
        <taxon>lamiids</taxon>
        <taxon>Lamiales</taxon>
        <taxon>Orobanchaceae</taxon>
        <taxon>Rehmannieae</taxon>
        <taxon>Rehmannia</taxon>
    </lineage>
</organism>
<evidence type="ECO:0000313" key="7">
    <source>
        <dbReference type="Proteomes" id="UP001318860"/>
    </source>
</evidence>
<dbReference type="InterPro" id="IPR002347">
    <property type="entry name" value="SDR_fam"/>
</dbReference>